<dbReference type="EMBL" id="FTOP01000014">
    <property type="protein sequence ID" value="SIT06053.1"/>
    <property type="molecule type" value="Genomic_DNA"/>
</dbReference>
<keyword evidence="1" id="KW-1133">Transmembrane helix</keyword>
<name>A0A1N7P641_9BACT</name>
<feature type="transmembrane region" description="Helical" evidence="1">
    <location>
        <begin position="116"/>
        <end position="135"/>
    </location>
</feature>
<organism evidence="3 4">
    <name type="scientific">Belliella pelovolcani</name>
    <dbReference type="NCBI Taxonomy" id="529505"/>
    <lineage>
        <taxon>Bacteria</taxon>
        <taxon>Pseudomonadati</taxon>
        <taxon>Bacteroidota</taxon>
        <taxon>Cytophagia</taxon>
        <taxon>Cytophagales</taxon>
        <taxon>Cyclobacteriaceae</taxon>
        <taxon>Belliella</taxon>
    </lineage>
</organism>
<dbReference type="PANTHER" id="PTHR36435:SF1">
    <property type="entry name" value="CAAX AMINO TERMINAL PROTEASE FAMILY PROTEIN"/>
    <property type="match status" value="1"/>
</dbReference>
<keyword evidence="1" id="KW-0472">Membrane</keyword>
<dbReference type="Proteomes" id="UP000186026">
    <property type="component" value="Unassembled WGS sequence"/>
</dbReference>
<proteinExistence type="predicted"/>
<evidence type="ECO:0000313" key="4">
    <source>
        <dbReference type="Proteomes" id="UP000186026"/>
    </source>
</evidence>
<dbReference type="InterPro" id="IPR003675">
    <property type="entry name" value="Rce1/LyrA-like_dom"/>
</dbReference>
<dbReference type="GO" id="GO:0004175">
    <property type="term" value="F:endopeptidase activity"/>
    <property type="evidence" value="ECO:0007669"/>
    <property type="project" value="UniProtKB-ARBA"/>
</dbReference>
<dbReference type="PANTHER" id="PTHR36435">
    <property type="entry name" value="SLR1288 PROTEIN"/>
    <property type="match status" value="1"/>
</dbReference>
<keyword evidence="4" id="KW-1185">Reference proteome</keyword>
<keyword evidence="1" id="KW-0812">Transmembrane</keyword>
<reference evidence="4" key="1">
    <citation type="submission" date="2017-01" db="EMBL/GenBank/DDBJ databases">
        <authorList>
            <person name="Varghese N."/>
            <person name="Submissions S."/>
        </authorList>
    </citation>
    <scope>NUCLEOTIDE SEQUENCE [LARGE SCALE GENOMIC DNA]</scope>
    <source>
        <strain evidence="4">DSM 46698</strain>
    </source>
</reference>
<feature type="transmembrane region" description="Helical" evidence="1">
    <location>
        <begin position="78"/>
        <end position="96"/>
    </location>
</feature>
<dbReference type="InterPro" id="IPR052710">
    <property type="entry name" value="CAAX_protease"/>
</dbReference>
<feature type="transmembrane region" description="Helical" evidence="1">
    <location>
        <begin position="192"/>
        <end position="211"/>
    </location>
</feature>
<feature type="transmembrane region" description="Helical" evidence="1">
    <location>
        <begin position="169"/>
        <end position="185"/>
    </location>
</feature>
<feature type="transmembrane region" description="Helical" evidence="1">
    <location>
        <begin position="147"/>
        <end position="163"/>
    </location>
</feature>
<evidence type="ECO:0000259" key="2">
    <source>
        <dbReference type="Pfam" id="PF02517"/>
    </source>
</evidence>
<dbReference type="Pfam" id="PF02517">
    <property type="entry name" value="Rce1-like"/>
    <property type="match status" value="1"/>
</dbReference>
<protein>
    <recommendedName>
        <fullName evidence="2">CAAX prenyl protease 2/Lysostaphin resistance protein A-like domain-containing protein</fullName>
    </recommendedName>
</protein>
<sequence>MKNNFPSKILHSAELIVVPFFISAIICMPFLFFGIEDSIYGFTLFIIYGITIVVYAWLRNKRKWPFDFSFRLPSIRWIAYSLLFIVTMILAISHPLNYLINLLFQNKNKGMAMELFSIFSFGAVFIGPIVEELIFRGIILNGLRDKYGSNLALTISSILFAIIHIQPAQIITALLMGLVFGYIFIKTNSLGLVILLHSVANLTSILIGEFLKIDTSIDNLESYMIYGKWTFFIIGISVLICVYLFLKYWRRSGELEFSRK</sequence>
<feature type="domain" description="CAAX prenyl protease 2/Lysostaphin resistance protein A-like" evidence="2">
    <location>
        <begin position="118"/>
        <end position="202"/>
    </location>
</feature>
<feature type="transmembrane region" description="Helical" evidence="1">
    <location>
        <begin position="39"/>
        <end position="58"/>
    </location>
</feature>
<feature type="transmembrane region" description="Helical" evidence="1">
    <location>
        <begin position="12"/>
        <end position="33"/>
    </location>
</feature>
<dbReference type="AlphaFoldDB" id="A0A1N7P641"/>
<evidence type="ECO:0000313" key="3">
    <source>
        <dbReference type="EMBL" id="SIT06053.1"/>
    </source>
</evidence>
<evidence type="ECO:0000256" key="1">
    <source>
        <dbReference type="SAM" id="Phobius"/>
    </source>
</evidence>
<dbReference type="GO" id="GO:0080120">
    <property type="term" value="P:CAAX-box protein maturation"/>
    <property type="evidence" value="ECO:0007669"/>
    <property type="project" value="UniProtKB-ARBA"/>
</dbReference>
<accession>A0A1N7P641</accession>
<dbReference type="RefSeq" id="WP_076502454.1">
    <property type="nucleotide sequence ID" value="NZ_FTOP01000014.1"/>
</dbReference>
<feature type="transmembrane region" description="Helical" evidence="1">
    <location>
        <begin position="223"/>
        <end position="246"/>
    </location>
</feature>
<dbReference type="OrthoDB" id="158986at2"/>
<gene>
    <name evidence="3" type="ORF">SAMN05421761_11446</name>
</gene>